<dbReference type="SUPFAM" id="SSF52151">
    <property type="entry name" value="FabD/lysophospholipase-like"/>
    <property type="match status" value="1"/>
</dbReference>
<dbReference type="InterPro" id="IPR056556">
    <property type="entry name" value="NTE1_P-loop_dom"/>
</dbReference>
<comment type="caution">
    <text evidence="9">Lacks conserved residue(s) required for the propagation of feature annotation.</text>
</comment>
<dbReference type="PANTHER" id="PTHR14226:SF29">
    <property type="entry name" value="NEUROPATHY TARGET ESTERASE SWS"/>
    <property type="match status" value="1"/>
</dbReference>
<evidence type="ECO:0000256" key="6">
    <source>
        <dbReference type="ARBA" id="ARBA00022989"/>
    </source>
</evidence>
<accession>A0A8A4TKC1</accession>
<evidence type="ECO:0000256" key="9">
    <source>
        <dbReference type="PROSITE-ProRule" id="PRU01161"/>
    </source>
</evidence>
<keyword evidence="3" id="KW-0812">Transmembrane</keyword>
<evidence type="ECO:0000256" key="1">
    <source>
        <dbReference type="ARBA" id="ARBA00004370"/>
    </source>
</evidence>
<dbReference type="PROSITE" id="PS50042">
    <property type="entry name" value="CNMP_BINDING_3"/>
    <property type="match status" value="1"/>
</dbReference>
<evidence type="ECO:0000256" key="3">
    <source>
        <dbReference type="ARBA" id="ARBA00022692"/>
    </source>
</evidence>
<evidence type="ECO:0000256" key="5">
    <source>
        <dbReference type="ARBA" id="ARBA00022963"/>
    </source>
</evidence>
<dbReference type="GO" id="GO:0016020">
    <property type="term" value="C:membrane"/>
    <property type="evidence" value="ECO:0007669"/>
    <property type="project" value="UniProtKB-SubCell"/>
</dbReference>
<proteinExistence type="inferred from homology"/>
<comment type="similarity">
    <text evidence="2">Belongs to the NTE family.</text>
</comment>
<dbReference type="InterPro" id="IPR016035">
    <property type="entry name" value="Acyl_Trfase/lysoPLipase"/>
</dbReference>
<dbReference type="EMBL" id="CP071793">
    <property type="protein sequence ID" value="QTD50459.1"/>
    <property type="molecule type" value="Genomic_DNA"/>
</dbReference>
<evidence type="ECO:0000256" key="2">
    <source>
        <dbReference type="ARBA" id="ARBA00006636"/>
    </source>
</evidence>
<dbReference type="Pfam" id="PF00027">
    <property type="entry name" value="cNMP_binding"/>
    <property type="match status" value="1"/>
</dbReference>
<dbReference type="InterPro" id="IPR050301">
    <property type="entry name" value="NTE"/>
</dbReference>
<evidence type="ECO:0000256" key="4">
    <source>
        <dbReference type="ARBA" id="ARBA00022801"/>
    </source>
</evidence>
<feature type="domain" description="Cyclic nucleotide-binding" evidence="10">
    <location>
        <begin position="22"/>
        <end position="141"/>
    </location>
</feature>
<evidence type="ECO:0000256" key="8">
    <source>
        <dbReference type="ARBA" id="ARBA00023136"/>
    </source>
</evidence>
<keyword evidence="4 9" id="KW-0378">Hydrolase</keyword>
<dbReference type="InterPro" id="IPR000595">
    <property type="entry name" value="cNMP-bd_dom"/>
</dbReference>
<dbReference type="Pfam" id="PF01734">
    <property type="entry name" value="Patatin"/>
    <property type="match status" value="1"/>
</dbReference>
<dbReference type="Gene3D" id="3.40.1090.10">
    <property type="entry name" value="Cytosolic phospholipase A2 catalytic domain"/>
    <property type="match status" value="2"/>
</dbReference>
<keyword evidence="8" id="KW-0472">Membrane</keyword>
<evidence type="ECO:0000256" key="7">
    <source>
        <dbReference type="ARBA" id="ARBA00023098"/>
    </source>
</evidence>
<dbReference type="CDD" id="cd00038">
    <property type="entry name" value="CAP_ED"/>
    <property type="match status" value="1"/>
</dbReference>
<dbReference type="PROSITE" id="PS00889">
    <property type="entry name" value="CNMP_BINDING_2"/>
    <property type="match status" value="1"/>
</dbReference>
<dbReference type="KEGG" id="scor:J3U87_33160"/>
<dbReference type="Pfam" id="PF24179">
    <property type="entry name" value="NTE_Ploop"/>
    <property type="match status" value="1"/>
</dbReference>
<dbReference type="GO" id="GO:0016042">
    <property type="term" value="P:lipid catabolic process"/>
    <property type="evidence" value="ECO:0007669"/>
    <property type="project" value="UniProtKB-UniRule"/>
</dbReference>
<keyword evidence="13" id="KW-1185">Reference proteome</keyword>
<keyword evidence="5 9" id="KW-0442">Lipid degradation</keyword>
<evidence type="ECO:0000313" key="13">
    <source>
        <dbReference type="Proteomes" id="UP000663929"/>
    </source>
</evidence>
<sequence>MEQLSQKPDVEELLTLFSQIEPFSHLEPEALQALAQSSGWKFLPSGAQLCDYDAPGDRMFVVVSGRLRAFKPTPRGERVIGEIGMGECVGEMSLLTGETRSAKVCAIRDSGLAVITREDFDQWILRYPKTMLALASTIIRRLDRAQTHGSAPNHPVNFAVIPFGSISSRFSERLAKAMNHRDKAMFLSSDRIASLRGGDFDPHDQRAYDYALLKWLSMREQDQDYLVYQCEPGCRLWTDLCLRQADCILLVGMLGENLPNLPEYLERWVSAPDGPRIELVLCQEGDEPPTGTRTWLQRFPHAFHHHLRIGNDSDMGRLVRLLTHRATGLVLGGGGARCFAHIGVLRAFDELGIPIDLIGGTSMGAMIGAQFAMGWDTETMIRENRRAFVESGSVLDYTMPLFALLAGRRFKKMGLDMFGNRLIEDLPIRFFCMTTDLTHAEAIAHFDGPIENRLRASTAVPGLLPPIFLRNKTLVDGGVLNNLPVDVMLGLGRGPIFAVDVSPTEDVSLQASNSEFPSPWPVFWRRINPFAKNPDLPSILTILLRSVSLSSVTGIDRVKNQLTGYLRPPIDGISLLDWRVLDRAVELGYSYARTKLEEGLSKGSPGSG</sequence>
<evidence type="ECO:0000259" key="10">
    <source>
        <dbReference type="PROSITE" id="PS50042"/>
    </source>
</evidence>
<dbReference type="SMART" id="SM00100">
    <property type="entry name" value="cNMP"/>
    <property type="match status" value="1"/>
</dbReference>
<protein>
    <submittedName>
        <fullName evidence="12">Patatin-like phospholipase family protein</fullName>
    </submittedName>
</protein>
<evidence type="ECO:0000259" key="11">
    <source>
        <dbReference type="PROSITE" id="PS51635"/>
    </source>
</evidence>
<feature type="short sequence motif" description="DGA/G" evidence="9">
    <location>
        <begin position="476"/>
        <end position="478"/>
    </location>
</feature>
<dbReference type="Gene3D" id="2.60.120.10">
    <property type="entry name" value="Jelly Rolls"/>
    <property type="match status" value="1"/>
</dbReference>
<dbReference type="InterPro" id="IPR018488">
    <property type="entry name" value="cNMP-bd_CS"/>
</dbReference>
<dbReference type="RefSeq" id="WP_237380170.1">
    <property type="nucleotide sequence ID" value="NZ_CP071793.1"/>
</dbReference>
<reference evidence="12" key="1">
    <citation type="submission" date="2021-03" db="EMBL/GenBank/DDBJ databases">
        <title>Acanthopleuribacteraceae sp. M133.</title>
        <authorList>
            <person name="Wang G."/>
        </authorList>
    </citation>
    <scope>NUCLEOTIDE SEQUENCE</scope>
    <source>
        <strain evidence="12">M133</strain>
    </source>
</reference>
<dbReference type="PROSITE" id="PS51635">
    <property type="entry name" value="PNPLA"/>
    <property type="match status" value="1"/>
</dbReference>
<gene>
    <name evidence="12" type="ORF">J3U87_33160</name>
</gene>
<evidence type="ECO:0000313" key="12">
    <source>
        <dbReference type="EMBL" id="QTD50459.1"/>
    </source>
</evidence>
<feature type="domain" description="PNPLA" evidence="11">
    <location>
        <begin position="329"/>
        <end position="489"/>
    </location>
</feature>
<dbReference type="InterPro" id="IPR014710">
    <property type="entry name" value="RmlC-like_jellyroll"/>
</dbReference>
<dbReference type="Proteomes" id="UP000663929">
    <property type="component" value="Chromosome"/>
</dbReference>
<feature type="active site" description="Nucleophile" evidence="9">
    <location>
        <position position="362"/>
    </location>
</feature>
<dbReference type="AlphaFoldDB" id="A0A8A4TKC1"/>
<feature type="active site" description="Proton acceptor" evidence="9">
    <location>
        <position position="476"/>
    </location>
</feature>
<dbReference type="InterPro" id="IPR002641">
    <property type="entry name" value="PNPLA_dom"/>
</dbReference>
<keyword evidence="7 9" id="KW-0443">Lipid metabolism</keyword>
<dbReference type="GO" id="GO:0004622">
    <property type="term" value="F:phosphatidylcholine lysophospholipase activity"/>
    <property type="evidence" value="ECO:0007669"/>
    <property type="project" value="UniProtKB-ARBA"/>
</dbReference>
<dbReference type="SUPFAM" id="SSF51206">
    <property type="entry name" value="cAMP-binding domain-like"/>
    <property type="match status" value="1"/>
</dbReference>
<name>A0A8A4TKC1_SULCO</name>
<comment type="subcellular location">
    <subcellularLocation>
        <location evidence="1">Membrane</location>
    </subcellularLocation>
</comment>
<organism evidence="12 13">
    <name type="scientific">Sulfidibacter corallicola</name>
    <dbReference type="NCBI Taxonomy" id="2818388"/>
    <lineage>
        <taxon>Bacteria</taxon>
        <taxon>Pseudomonadati</taxon>
        <taxon>Acidobacteriota</taxon>
        <taxon>Holophagae</taxon>
        <taxon>Acanthopleuribacterales</taxon>
        <taxon>Acanthopleuribacteraceae</taxon>
        <taxon>Sulfidibacter</taxon>
    </lineage>
</organism>
<dbReference type="PANTHER" id="PTHR14226">
    <property type="entry name" value="NEUROPATHY TARGET ESTERASE/SWISS CHEESE D.MELANOGASTER"/>
    <property type="match status" value="1"/>
</dbReference>
<keyword evidence="6" id="KW-1133">Transmembrane helix</keyword>
<feature type="short sequence motif" description="GXSXG" evidence="9">
    <location>
        <begin position="360"/>
        <end position="364"/>
    </location>
</feature>
<dbReference type="InterPro" id="IPR018490">
    <property type="entry name" value="cNMP-bd_dom_sf"/>
</dbReference>